<keyword evidence="5 6" id="KW-0472">Membrane</keyword>
<feature type="transmembrane region" description="Helical" evidence="6">
    <location>
        <begin position="233"/>
        <end position="255"/>
    </location>
</feature>
<evidence type="ECO:0000256" key="6">
    <source>
        <dbReference type="SAM" id="Phobius"/>
    </source>
</evidence>
<reference evidence="7 8" key="1">
    <citation type="submission" date="2024-09" db="EMBL/GenBank/DDBJ databases">
        <authorList>
            <person name="Sun Q."/>
            <person name="Mori K."/>
        </authorList>
    </citation>
    <scope>NUCLEOTIDE SEQUENCE [LARGE SCALE GENOMIC DNA]</scope>
    <source>
        <strain evidence="7 8">TBRC 3947</strain>
    </source>
</reference>
<dbReference type="PANTHER" id="PTHR11706:SF33">
    <property type="entry name" value="NATURAL RESISTANCE-ASSOCIATED MACROPHAGE PROTEIN 2"/>
    <property type="match status" value="1"/>
</dbReference>
<dbReference type="PANTHER" id="PTHR11706">
    <property type="entry name" value="SOLUTE CARRIER PROTEIN FAMILY 11 MEMBER"/>
    <property type="match status" value="1"/>
</dbReference>
<keyword evidence="2" id="KW-0813">Transport</keyword>
<feature type="transmembrane region" description="Helical" evidence="6">
    <location>
        <begin position="42"/>
        <end position="66"/>
    </location>
</feature>
<dbReference type="RefSeq" id="WP_377253004.1">
    <property type="nucleotide sequence ID" value="NZ_JBHLUH010000039.1"/>
</dbReference>
<name>A0ABV6M5V2_9ACTN</name>
<evidence type="ECO:0000256" key="3">
    <source>
        <dbReference type="ARBA" id="ARBA00022692"/>
    </source>
</evidence>
<dbReference type="PRINTS" id="PR00447">
    <property type="entry name" value="NATRESASSCMP"/>
</dbReference>
<dbReference type="Pfam" id="PF01566">
    <property type="entry name" value="Nramp"/>
    <property type="match status" value="1"/>
</dbReference>
<feature type="transmembrane region" description="Helical" evidence="6">
    <location>
        <begin position="381"/>
        <end position="401"/>
    </location>
</feature>
<evidence type="ECO:0000256" key="1">
    <source>
        <dbReference type="ARBA" id="ARBA00004141"/>
    </source>
</evidence>
<sequence>MLRAKPTRGTTLLGPAFIAAVAYVDPGNVATNVTAGARYGYTLVWVVVLANVMAVLVQYLAAKLGIVTDRSLASQLGTRLSDKARIAYWLQAEAIAIATDMAEVIGGAIALALLFDLPLVVGALCTAAVSLLILRIGDTRGQHALERVIMGFLALIAVGFTAGLVVDPPGAAIAGGLVPSFAGADSVLLASGIIGATVMPHVIYLHSGLTAGRYGTRAGLDVRRVLAATRTDVVSALLVAGLLNLSLLVVAASSLHGLPGTDTLHGVHALLSSEVGAGVALLFAVSLLGSGLASTAVGSAAGAEVMRGLLRRRIPLPLRRTLTVLPAIVVLALGAEPSAVLVVSQVVLSMGIPFALIPLVILTSRRAVMGSHANHPLTTTAAAAVAACVISLNLVLLYLTFANR</sequence>
<gene>
    <name evidence="7" type="ORF">ACFFIA_19905</name>
</gene>
<dbReference type="EMBL" id="JBHLUH010000039">
    <property type="protein sequence ID" value="MFC0529929.1"/>
    <property type="molecule type" value="Genomic_DNA"/>
</dbReference>
<evidence type="ECO:0000313" key="7">
    <source>
        <dbReference type="EMBL" id="MFC0529929.1"/>
    </source>
</evidence>
<comment type="caution">
    <text evidence="7">The sequence shown here is derived from an EMBL/GenBank/DDBJ whole genome shotgun (WGS) entry which is preliminary data.</text>
</comment>
<dbReference type="NCBIfam" id="NF001923">
    <property type="entry name" value="PRK00701.1"/>
    <property type="match status" value="1"/>
</dbReference>
<keyword evidence="4 6" id="KW-1133">Transmembrane helix</keyword>
<protein>
    <submittedName>
        <fullName evidence="7">Nramp family divalent metal transporter</fullName>
    </submittedName>
</protein>
<organism evidence="7 8">
    <name type="scientific">Phytohabitans kaempferiae</name>
    <dbReference type="NCBI Taxonomy" id="1620943"/>
    <lineage>
        <taxon>Bacteria</taxon>
        <taxon>Bacillati</taxon>
        <taxon>Actinomycetota</taxon>
        <taxon>Actinomycetes</taxon>
        <taxon>Micromonosporales</taxon>
        <taxon>Micromonosporaceae</taxon>
    </lineage>
</organism>
<accession>A0ABV6M5V2</accession>
<evidence type="ECO:0000256" key="2">
    <source>
        <dbReference type="ARBA" id="ARBA00022448"/>
    </source>
</evidence>
<feature type="transmembrane region" description="Helical" evidence="6">
    <location>
        <begin position="275"/>
        <end position="297"/>
    </location>
</feature>
<keyword evidence="3 6" id="KW-0812">Transmembrane</keyword>
<feature type="transmembrane region" description="Helical" evidence="6">
    <location>
        <begin position="117"/>
        <end position="136"/>
    </location>
</feature>
<feature type="transmembrane region" description="Helical" evidence="6">
    <location>
        <begin position="186"/>
        <end position="205"/>
    </location>
</feature>
<proteinExistence type="predicted"/>
<comment type="subcellular location">
    <subcellularLocation>
        <location evidence="1">Membrane</location>
        <topology evidence="1">Multi-pass membrane protein</topology>
    </subcellularLocation>
</comment>
<dbReference type="Proteomes" id="UP001589867">
    <property type="component" value="Unassembled WGS sequence"/>
</dbReference>
<evidence type="ECO:0000256" key="5">
    <source>
        <dbReference type="ARBA" id="ARBA00023136"/>
    </source>
</evidence>
<evidence type="ECO:0000256" key="4">
    <source>
        <dbReference type="ARBA" id="ARBA00022989"/>
    </source>
</evidence>
<keyword evidence="8" id="KW-1185">Reference proteome</keyword>
<dbReference type="NCBIfam" id="NF037982">
    <property type="entry name" value="Nramp_1"/>
    <property type="match status" value="1"/>
</dbReference>
<dbReference type="InterPro" id="IPR001046">
    <property type="entry name" value="NRAMP_fam"/>
</dbReference>
<feature type="transmembrane region" description="Helical" evidence="6">
    <location>
        <begin position="341"/>
        <end position="361"/>
    </location>
</feature>
<evidence type="ECO:0000313" key="8">
    <source>
        <dbReference type="Proteomes" id="UP001589867"/>
    </source>
</evidence>
<feature type="transmembrane region" description="Helical" evidence="6">
    <location>
        <begin position="148"/>
        <end position="166"/>
    </location>
</feature>